<keyword evidence="3" id="KW-1185">Reference proteome</keyword>
<evidence type="ECO:0000256" key="1">
    <source>
        <dbReference type="ARBA" id="ARBA00008460"/>
    </source>
</evidence>
<dbReference type="SUPFAM" id="SSF117991">
    <property type="entry name" value="YbeD/HP0495-like"/>
    <property type="match status" value="1"/>
</dbReference>
<evidence type="ECO:0000313" key="3">
    <source>
        <dbReference type="Proteomes" id="UP000029444"/>
    </source>
</evidence>
<proteinExistence type="inferred from homology"/>
<dbReference type="AlphaFoldDB" id="A0A095SNQ2"/>
<accession>A0A095SNQ2</accession>
<dbReference type="PATRIC" id="fig|1177154.3.peg.773"/>
<dbReference type="InterPro" id="IPR027471">
    <property type="entry name" value="YbeD-like_sf"/>
</dbReference>
<dbReference type="EMBL" id="ARXV01000002">
    <property type="protein sequence ID" value="KGD66296.1"/>
    <property type="molecule type" value="Genomic_DNA"/>
</dbReference>
<dbReference type="eggNOG" id="COG2921">
    <property type="taxonomic scope" value="Bacteria"/>
</dbReference>
<dbReference type="OrthoDB" id="9793424at2"/>
<gene>
    <name evidence="2" type="ORF">Y5S_00768</name>
</gene>
<dbReference type="RefSeq" id="WP_035230537.1">
    <property type="nucleotide sequence ID" value="NZ_ARXV01000002.1"/>
</dbReference>
<dbReference type="Proteomes" id="UP000029444">
    <property type="component" value="Unassembled WGS sequence"/>
</dbReference>
<organism evidence="2 3">
    <name type="scientific">Alcanivorax nanhaiticus</name>
    <dbReference type="NCBI Taxonomy" id="1177154"/>
    <lineage>
        <taxon>Bacteria</taxon>
        <taxon>Pseudomonadati</taxon>
        <taxon>Pseudomonadota</taxon>
        <taxon>Gammaproteobacteria</taxon>
        <taxon>Oceanospirillales</taxon>
        <taxon>Alcanivoracaceae</taxon>
        <taxon>Alcanivorax</taxon>
    </lineage>
</organism>
<dbReference type="PANTHER" id="PTHR38036:SF1">
    <property type="entry name" value="UPF0250 PROTEIN YBED"/>
    <property type="match status" value="1"/>
</dbReference>
<reference evidence="2 3" key="1">
    <citation type="submission" date="2012-09" db="EMBL/GenBank/DDBJ databases">
        <title>Genome Sequence of alkane-degrading Bacterium Alcanivorax sp. 19-m-6.</title>
        <authorList>
            <person name="Lai Q."/>
            <person name="Shao Z."/>
        </authorList>
    </citation>
    <scope>NUCLEOTIDE SEQUENCE [LARGE SCALE GENOMIC DNA]</scope>
    <source>
        <strain evidence="2 3">19-m-6</strain>
    </source>
</reference>
<comment type="caution">
    <text evidence="2">The sequence shown here is derived from an EMBL/GenBank/DDBJ whole genome shotgun (WGS) entry which is preliminary data.</text>
</comment>
<protein>
    <submittedName>
        <fullName evidence="2">Uncharacterized protein</fullName>
    </submittedName>
</protein>
<name>A0A095SNQ2_9GAMM</name>
<dbReference type="STRING" id="1177154.Y5S_00768"/>
<comment type="similarity">
    <text evidence="1">Belongs to the UPF0250 family.</text>
</comment>
<dbReference type="PANTHER" id="PTHR38036">
    <property type="entry name" value="UPF0250 PROTEIN YBED"/>
    <property type="match status" value="1"/>
</dbReference>
<dbReference type="Gene3D" id="3.30.70.260">
    <property type="match status" value="1"/>
</dbReference>
<dbReference type="Pfam" id="PF04359">
    <property type="entry name" value="DUF493"/>
    <property type="match status" value="1"/>
</dbReference>
<dbReference type="InterPro" id="IPR007454">
    <property type="entry name" value="UPF0250_YbeD-like"/>
</dbReference>
<evidence type="ECO:0000313" key="2">
    <source>
        <dbReference type="EMBL" id="KGD66296.1"/>
    </source>
</evidence>
<sequence length="89" mass="9982">MAIQEHLWEFPHAMQLKVMGSADAPLEEALVEILSTHLDDFEADTHLTSKPSSKGTFISFTAQVVMRNRGQVEAIYKALNECPHVKMTI</sequence>